<dbReference type="RefSeq" id="WP_232547218.1">
    <property type="nucleotide sequence ID" value="NZ_CP115965.1"/>
</dbReference>
<dbReference type="InterPro" id="IPR004821">
    <property type="entry name" value="Cyt_trans-like"/>
</dbReference>
<dbReference type="SUPFAM" id="SSF52374">
    <property type="entry name" value="Nucleotidylyl transferase"/>
    <property type="match status" value="1"/>
</dbReference>
<sequence>MVGTGYLVGRFDMVNIRDLDLIAQASQACEQLVLLVPSDELSLAMTGRLPVVPVNERVAIAAELQGVDSVVTVESTSLELDSDAVLFAADDEVLPAGWDAARLSGMRTSASAILRRWQAPAVSGAA</sequence>
<feature type="domain" description="Cytidyltransferase-like" evidence="1">
    <location>
        <begin position="7"/>
        <end position="79"/>
    </location>
</feature>
<evidence type="ECO:0000313" key="2">
    <source>
        <dbReference type="EMBL" id="WZW98235.1"/>
    </source>
</evidence>
<evidence type="ECO:0000313" key="3">
    <source>
        <dbReference type="Proteomes" id="UP001434337"/>
    </source>
</evidence>
<dbReference type="EMBL" id="CP115965">
    <property type="protein sequence ID" value="WZW98235.1"/>
    <property type="molecule type" value="Genomic_DNA"/>
</dbReference>
<accession>A0ABZ3C6P8</accession>
<protein>
    <recommendedName>
        <fullName evidence="1">Cytidyltransferase-like domain-containing protein</fullName>
    </recommendedName>
</protein>
<name>A0ABZ3C6P8_9ACTN</name>
<evidence type="ECO:0000259" key="1">
    <source>
        <dbReference type="Pfam" id="PF01467"/>
    </source>
</evidence>
<dbReference type="InterPro" id="IPR014729">
    <property type="entry name" value="Rossmann-like_a/b/a_fold"/>
</dbReference>
<reference evidence="2 3" key="1">
    <citation type="journal article" date="2023" name="Environ Microbiome">
        <title>A coral-associated actinobacterium mitigates coral bleaching under heat stress.</title>
        <authorList>
            <person name="Li J."/>
            <person name="Zou Y."/>
            <person name="Li Q."/>
            <person name="Zhang J."/>
            <person name="Bourne D.G."/>
            <person name="Lyu Y."/>
            <person name="Liu C."/>
            <person name="Zhang S."/>
        </authorList>
    </citation>
    <scope>NUCLEOTIDE SEQUENCE [LARGE SCALE GENOMIC DNA]</scope>
    <source>
        <strain evidence="2 3">SCSIO 13291</strain>
    </source>
</reference>
<gene>
    <name evidence="2" type="ORF">PCC79_15295</name>
</gene>
<proteinExistence type="predicted"/>
<dbReference type="Proteomes" id="UP001434337">
    <property type="component" value="Chromosome"/>
</dbReference>
<organism evidence="2 3">
    <name type="scientific">Propioniciclava soli</name>
    <dbReference type="NCBI Taxonomy" id="2775081"/>
    <lineage>
        <taxon>Bacteria</taxon>
        <taxon>Bacillati</taxon>
        <taxon>Actinomycetota</taxon>
        <taxon>Actinomycetes</taxon>
        <taxon>Propionibacteriales</taxon>
        <taxon>Propionibacteriaceae</taxon>
        <taxon>Propioniciclava</taxon>
    </lineage>
</organism>
<keyword evidence="3" id="KW-1185">Reference proteome</keyword>
<dbReference type="Gene3D" id="3.40.50.620">
    <property type="entry name" value="HUPs"/>
    <property type="match status" value="1"/>
</dbReference>
<dbReference type="Pfam" id="PF01467">
    <property type="entry name" value="CTP_transf_like"/>
    <property type="match status" value="1"/>
</dbReference>